<gene>
    <name evidence="1" type="ORF">DY000_02057478</name>
</gene>
<evidence type="ECO:0000313" key="1">
    <source>
        <dbReference type="EMBL" id="KAF3498672.1"/>
    </source>
</evidence>
<comment type="caution">
    <text evidence="1">The sequence shown here is derived from an EMBL/GenBank/DDBJ whole genome shotgun (WGS) entry which is preliminary data.</text>
</comment>
<organism evidence="1 2">
    <name type="scientific">Brassica cretica</name>
    <name type="common">Mustard</name>
    <dbReference type="NCBI Taxonomy" id="69181"/>
    <lineage>
        <taxon>Eukaryota</taxon>
        <taxon>Viridiplantae</taxon>
        <taxon>Streptophyta</taxon>
        <taxon>Embryophyta</taxon>
        <taxon>Tracheophyta</taxon>
        <taxon>Spermatophyta</taxon>
        <taxon>Magnoliopsida</taxon>
        <taxon>eudicotyledons</taxon>
        <taxon>Gunneridae</taxon>
        <taxon>Pentapetalae</taxon>
        <taxon>rosids</taxon>
        <taxon>malvids</taxon>
        <taxon>Brassicales</taxon>
        <taxon>Brassicaceae</taxon>
        <taxon>Brassiceae</taxon>
        <taxon>Brassica</taxon>
    </lineage>
</organism>
<evidence type="ECO:0000313" key="2">
    <source>
        <dbReference type="Proteomes" id="UP000266723"/>
    </source>
</evidence>
<keyword evidence="2" id="KW-1185">Reference proteome</keyword>
<sequence length="81" mass="9304">MDRHLKAFHELLALDSDKEFVLLAFGVVLVWERQRLQDHERNEITAARNKHSRVLLVADGVNKESGYLSMLTGLLPEVESF</sequence>
<proteinExistence type="predicted"/>
<dbReference type="EMBL" id="QGKV02002055">
    <property type="protein sequence ID" value="KAF3498672.1"/>
    <property type="molecule type" value="Genomic_DNA"/>
</dbReference>
<dbReference type="Proteomes" id="UP000266723">
    <property type="component" value="Unassembled WGS sequence"/>
</dbReference>
<reference evidence="1 2" key="1">
    <citation type="journal article" date="2020" name="BMC Genomics">
        <title>Intraspecific diversification of the crop wild relative Brassica cretica Lam. using demographic model selection.</title>
        <authorList>
            <person name="Kioukis A."/>
            <person name="Michalopoulou V.A."/>
            <person name="Briers L."/>
            <person name="Pirintsos S."/>
            <person name="Studholme D.J."/>
            <person name="Pavlidis P."/>
            <person name="Sarris P.F."/>
        </authorList>
    </citation>
    <scope>NUCLEOTIDE SEQUENCE [LARGE SCALE GENOMIC DNA]</scope>
    <source>
        <strain evidence="2">cv. PFS-1207/04</strain>
    </source>
</reference>
<protein>
    <submittedName>
        <fullName evidence="1">Uncharacterized protein</fullName>
    </submittedName>
</protein>
<accession>A0ABQ7AL29</accession>
<name>A0ABQ7AL29_BRACR</name>